<reference evidence="2 3" key="1">
    <citation type="submission" date="2017-02" db="EMBL/GenBank/DDBJ databases">
        <title>The new phylogeny of genus Mycobacterium.</title>
        <authorList>
            <person name="Tortoli E."/>
            <person name="Trovato A."/>
            <person name="Cirillo D.M."/>
        </authorList>
    </citation>
    <scope>NUCLEOTIDE SEQUENCE [LARGE SCALE GENOMIC DNA]</scope>
    <source>
        <strain evidence="2 3">DSM 45000</strain>
    </source>
</reference>
<dbReference type="EMBL" id="MVIE01000019">
    <property type="protein sequence ID" value="ORB39280.1"/>
    <property type="molecule type" value="Genomic_DNA"/>
</dbReference>
<evidence type="ECO:0000313" key="3">
    <source>
        <dbReference type="Proteomes" id="UP000192513"/>
    </source>
</evidence>
<accession>A0A1X0I8S3</accession>
<evidence type="ECO:0000313" key="2">
    <source>
        <dbReference type="EMBL" id="ORB39280.1"/>
    </source>
</evidence>
<gene>
    <name evidence="2" type="ORF">BST39_16010</name>
</gene>
<name>A0A1X0I8S3_9MYCO</name>
<evidence type="ECO:0000256" key="1">
    <source>
        <dbReference type="SAM" id="MobiDB-lite"/>
    </source>
</evidence>
<keyword evidence="3" id="KW-1185">Reference proteome</keyword>
<protein>
    <submittedName>
        <fullName evidence="2">Uncharacterized protein</fullName>
    </submittedName>
</protein>
<dbReference type="Proteomes" id="UP000192513">
    <property type="component" value="Unassembled WGS sequence"/>
</dbReference>
<dbReference type="STRING" id="590652.BST39_16010"/>
<proteinExistence type="predicted"/>
<organism evidence="2 3">
    <name type="scientific">Mycobacterium paraseoulense</name>
    <dbReference type="NCBI Taxonomy" id="590652"/>
    <lineage>
        <taxon>Bacteria</taxon>
        <taxon>Bacillati</taxon>
        <taxon>Actinomycetota</taxon>
        <taxon>Actinomycetes</taxon>
        <taxon>Mycobacteriales</taxon>
        <taxon>Mycobacteriaceae</taxon>
        <taxon>Mycobacterium</taxon>
    </lineage>
</organism>
<sequence>MPRSWAAAATPMAVRAERSPSAGSARVRARGFHDRSEEAHIVQGLLRMPLHRKHKPVPR</sequence>
<feature type="region of interest" description="Disordered" evidence="1">
    <location>
        <begin position="1"/>
        <end position="32"/>
    </location>
</feature>
<dbReference type="AlphaFoldDB" id="A0A1X0I8S3"/>
<comment type="caution">
    <text evidence="2">The sequence shown here is derived from an EMBL/GenBank/DDBJ whole genome shotgun (WGS) entry which is preliminary data.</text>
</comment>